<evidence type="ECO:0000256" key="2">
    <source>
        <dbReference type="ARBA" id="ARBA00022490"/>
    </source>
</evidence>
<dbReference type="InterPro" id="IPR019495">
    <property type="entry name" value="EXOSC1_C"/>
</dbReference>
<dbReference type="PANTHER" id="PTHR12686:SF8">
    <property type="entry name" value="EXOSOME COMPLEX COMPONENT CSL4"/>
    <property type="match status" value="1"/>
</dbReference>
<dbReference type="InterPro" id="IPR039771">
    <property type="entry name" value="Csl4"/>
</dbReference>
<dbReference type="Pfam" id="PF10447">
    <property type="entry name" value="EXOSC1"/>
    <property type="match status" value="1"/>
</dbReference>
<dbReference type="GO" id="GO:0003723">
    <property type="term" value="F:RNA binding"/>
    <property type="evidence" value="ECO:0007669"/>
    <property type="project" value="InterPro"/>
</dbReference>
<reference evidence="5" key="1">
    <citation type="submission" date="2020-05" db="EMBL/GenBank/DDBJ databases">
        <title>Mycena genomes resolve the evolution of fungal bioluminescence.</title>
        <authorList>
            <person name="Tsai I.J."/>
        </authorList>
    </citation>
    <scope>NUCLEOTIDE SEQUENCE</scope>
    <source>
        <strain evidence="5">110903Hualien_Pintung</strain>
    </source>
</reference>
<evidence type="ECO:0000256" key="3">
    <source>
        <dbReference type="ARBA" id="ARBA00022835"/>
    </source>
</evidence>
<dbReference type="EMBL" id="JACAZE010000007">
    <property type="protein sequence ID" value="KAF7311025.1"/>
    <property type="molecule type" value="Genomic_DNA"/>
</dbReference>
<comment type="caution">
    <text evidence="5">The sequence shown here is derived from an EMBL/GenBank/DDBJ whole genome shotgun (WGS) entry which is preliminary data.</text>
</comment>
<dbReference type="SUPFAM" id="SSF50249">
    <property type="entry name" value="Nucleic acid-binding proteins"/>
    <property type="match status" value="1"/>
</dbReference>
<sequence>MTTTSIVLPGQPISLPRAAPIPQLGTGLYLRDSQIRASVVGIPTQDGPILSIPRIRAKPPSVNSIVLGTVTRLGPLQATLAITVVDGVPLPAGEEFTGVIRTQDVRAVDRDRVKIAESFRGGDVVRGRGDLVGRCAQLLCVYC</sequence>
<dbReference type="GO" id="GO:0006396">
    <property type="term" value="P:RNA processing"/>
    <property type="evidence" value="ECO:0007669"/>
    <property type="project" value="InterPro"/>
</dbReference>
<organism evidence="5 6">
    <name type="scientific">Mycena chlorophos</name>
    <name type="common">Agaric fungus</name>
    <name type="synonym">Agaricus chlorophos</name>
    <dbReference type="NCBI Taxonomy" id="658473"/>
    <lineage>
        <taxon>Eukaryota</taxon>
        <taxon>Fungi</taxon>
        <taxon>Dikarya</taxon>
        <taxon>Basidiomycota</taxon>
        <taxon>Agaricomycotina</taxon>
        <taxon>Agaricomycetes</taxon>
        <taxon>Agaricomycetidae</taxon>
        <taxon>Agaricales</taxon>
        <taxon>Marasmiineae</taxon>
        <taxon>Mycenaceae</taxon>
        <taxon>Mycena</taxon>
    </lineage>
</organism>
<keyword evidence="3" id="KW-0271">Exosome</keyword>
<feature type="domain" description="Exosome complex component CSL4 C-terminal" evidence="4">
    <location>
        <begin position="93"/>
        <end position="128"/>
    </location>
</feature>
<dbReference type="GO" id="GO:0005730">
    <property type="term" value="C:nucleolus"/>
    <property type="evidence" value="ECO:0007669"/>
    <property type="project" value="UniProtKB-SubCell"/>
</dbReference>
<accession>A0A8H6T550</accession>
<dbReference type="OrthoDB" id="440760at2759"/>
<dbReference type="InterPro" id="IPR012340">
    <property type="entry name" value="NA-bd_OB-fold"/>
</dbReference>
<evidence type="ECO:0000256" key="1">
    <source>
        <dbReference type="ARBA" id="ARBA00004604"/>
    </source>
</evidence>
<keyword evidence="2" id="KW-0963">Cytoplasm</keyword>
<evidence type="ECO:0000313" key="5">
    <source>
        <dbReference type="EMBL" id="KAF7311025.1"/>
    </source>
</evidence>
<gene>
    <name evidence="5" type="ORF">HMN09_00645900</name>
</gene>
<dbReference type="GO" id="GO:0000176">
    <property type="term" value="C:nuclear exosome (RNase complex)"/>
    <property type="evidence" value="ECO:0007669"/>
    <property type="project" value="TreeGrafter"/>
</dbReference>
<dbReference type="PANTHER" id="PTHR12686">
    <property type="entry name" value="3'-5' EXORIBONUCLEASE CSL4-RELATED"/>
    <property type="match status" value="1"/>
</dbReference>
<dbReference type="Proteomes" id="UP000613580">
    <property type="component" value="Unassembled WGS sequence"/>
</dbReference>
<dbReference type="GO" id="GO:0005737">
    <property type="term" value="C:cytoplasm"/>
    <property type="evidence" value="ECO:0007669"/>
    <property type="project" value="TreeGrafter"/>
</dbReference>
<comment type="subcellular location">
    <subcellularLocation>
        <location evidence="1">Nucleus</location>
        <location evidence="1">Nucleolus</location>
    </subcellularLocation>
</comment>
<dbReference type="AlphaFoldDB" id="A0A8H6T550"/>
<protein>
    <recommendedName>
        <fullName evidence="4">Exosome complex component CSL4 C-terminal domain-containing protein</fullName>
    </recommendedName>
</protein>
<name>A0A8H6T550_MYCCL</name>
<keyword evidence="6" id="KW-1185">Reference proteome</keyword>
<evidence type="ECO:0000259" key="4">
    <source>
        <dbReference type="Pfam" id="PF10447"/>
    </source>
</evidence>
<evidence type="ECO:0000313" key="6">
    <source>
        <dbReference type="Proteomes" id="UP000613580"/>
    </source>
</evidence>
<proteinExistence type="predicted"/>
<dbReference type="Gene3D" id="2.40.50.140">
    <property type="entry name" value="Nucleic acid-binding proteins"/>
    <property type="match status" value="1"/>
</dbReference>